<dbReference type="SUPFAM" id="SSF103481">
    <property type="entry name" value="Multidrug resistance efflux transporter EmrE"/>
    <property type="match status" value="4"/>
</dbReference>
<feature type="transmembrane region" description="Helical" evidence="8">
    <location>
        <begin position="123"/>
        <end position="141"/>
    </location>
</feature>
<sequence>MERGLIYALVATTVWGLYPLYWKQLDSIPNLELAMHRIVWSFVIIAIIVSVKQQWCAFYTSIKCWPVLATYTVSSVLIFCTWYLLVWAINEGYIVQASLGMFITPLFNVVFGIIIFKETLNMYQWLSVAFAVGGVIICAIAYGKFPWVSFTMAIVFALYSVVKKKAQLNALHGMALETLILTPFALAYLIVIECQSTGAFGHMGAGKDLLMVGGGLVTMLPLLLFSAAAQLIPMSLLGIIQYIQPTLQFILGVVVYDESLSTLKLIGFILVWIALIIYTLDSVLHSLNKKNAKAETPKQSDASSSAYKEEVVMDPGVAYALAAFITWGLYPLYWKQLYSIPDLQLAMHRIVWAWVVLAGLLFWKKQWKEFGRSVKNWKVIGTYTLSSVFIFTNWYLLVWAINAGYIVETSLGVFINPLINVVFGVLIFKETLFPWQWVSIALACMGVVVVAIAYGKLPWIALTMAITFALYGVIKKKAPLNALHGMMLETSILFPFALGYLIAVEFHGTGAFGHVSAGTNVLLIGGGVVTVLPLLWFSNAAMLIPLSLLGVMQYIQPTLQFLLGTLVYNEELSMFKLAGFILVWLALVTYTVEGFVRRRREVKAEVIIQTPVSEASEMHFEEAEDAGGTREGLFATHVTRDHN</sequence>
<feature type="transmembrane region" description="Helical" evidence="8">
    <location>
        <begin position="383"/>
        <end position="405"/>
    </location>
</feature>
<dbReference type="Proteomes" id="UP000243579">
    <property type="component" value="Unassembled WGS sequence"/>
</dbReference>
<dbReference type="AlphaFoldDB" id="A0A1V9YHZ5"/>
<evidence type="ECO:0000256" key="3">
    <source>
        <dbReference type="ARBA" id="ARBA00022448"/>
    </source>
</evidence>
<evidence type="ECO:0000256" key="5">
    <source>
        <dbReference type="ARBA" id="ARBA00022692"/>
    </source>
</evidence>
<feature type="transmembrane region" description="Helical" evidence="8">
    <location>
        <begin position="543"/>
        <end position="568"/>
    </location>
</feature>
<evidence type="ECO:0000313" key="11">
    <source>
        <dbReference type="Proteomes" id="UP000243579"/>
    </source>
</evidence>
<keyword evidence="11" id="KW-1185">Reference proteome</keyword>
<gene>
    <name evidence="10" type="ORF">ACHHYP_11990</name>
</gene>
<dbReference type="OrthoDB" id="64403at2759"/>
<dbReference type="EMBL" id="JNBR01001730">
    <property type="protein sequence ID" value="OQR85297.1"/>
    <property type="molecule type" value="Genomic_DNA"/>
</dbReference>
<dbReference type="NCBIfam" id="TIGR00688">
    <property type="entry name" value="rarD"/>
    <property type="match status" value="2"/>
</dbReference>
<evidence type="ECO:0000256" key="8">
    <source>
        <dbReference type="SAM" id="Phobius"/>
    </source>
</evidence>
<dbReference type="PANTHER" id="PTHR22911">
    <property type="entry name" value="ACYL-MALONYL CONDENSING ENZYME-RELATED"/>
    <property type="match status" value="1"/>
</dbReference>
<keyword evidence="4" id="KW-1003">Cell membrane</keyword>
<dbReference type="InterPro" id="IPR037185">
    <property type="entry name" value="EmrE-like"/>
</dbReference>
<evidence type="ECO:0000256" key="7">
    <source>
        <dbReference type="ARBA" id="ARBA00023136"/>
    </source>
</evidence>
<feature type="transmembrane region" description="Helical" evidence="8">
    <location>
        <begin position="346"/>
        <end position="363"/>
    </location>
</feature>
<feature type="transmembrane region" description="Helical" evidence="8">
    <location>
        <begin position="515"/>
        <end position="536"/>
    </location>
</feature>
<evidence type="ECO:0000259" key="9">
    <source>
        <dbReference type="Pfam" id="PF00892"/>
    </source>
</evidence>
<protein>
    <recommendedName>
        <fullName evidence="9">EamA domain-containing protein</fullName>
    </recommendedName>
</protein>
<feature type="transmembrane region" description="Helical" evidence="8">
    <location>
        <begin position="262"/>
        <end position="280"/>
    </location>
</feature>
<proteinExistence type="inferred from homology"/>
<reference evidence="10 11" key="1">
    <citation type="journal article" date="2014" name="Genome Biol. Evol.">
        <title>The secreted proteins of Achlya hypogyna and Thraustotheca clavata identify the ancestral oomycete secretome and reveal gene acquisitions by horizontal gene transfer.</title>
        <authorList>
            <person name="Misner I."/>
            <person name="Blouin N."/>
            <person name="Leonard G."/>
            <person name="Richards T.A."/>
            <person name="Lane C.E."/>
        </authorList>
    </citation>
    <scope>NUCLEOTIDE SEQUENCE [LARGE SCALE GENOMIC DNA]</scope>
    <source>
        <strain evidence="10 11">ATCC 48635</strain>
    </source>
</reference>
<evidence type="ECO:0000256" key="6">
    <source>
        <dbReference type="ARBA" id="ARBA00022989"/>
    </source>
</evidence>
<feature type="transmembrane region" description="Helical" evidence="8">
    <location>
        <begin position="64"/>
        <end position="87"/>
    </location>
</feature>
<feature type="domain" description="EamA" evidence="9">
    <location>
        <begin position="3"/>
        <end position="137"/>
    </location>
</feature>
<evidence type="ECO:0000313" key="10">
    <source>
        <dbReference type="EMBL" id="OQR85297.1"/>
    </source>
</evidence>
<feature type="domain" description="EamA" evidence="9">
    <location>
        <begin position="315"/>
        <end position="451"/>
    </location>
</feature>
<feature type="transmembrane region" description="Helical" evidence="8">
    <location>
        <begin position="435"/>
        <end position="453"/>
    </location>
</feature>
<dbReference type="GO" id="GO:0005886">
    <property type="term" value="C:plasma membrane"/>
    <property type="evidence" value="ECO:0007669"/>
    <property type="project" value="UniProtKB-SubCell"/>
</dbReference>
<feature type="transmembrane region" description="Helical" evidence="8">
    <location>
        <begin position="574"/>
        <end position="592"/>
    </location>
</feature>
<feature type="transmembrane region" description="Helical" evidence="8">
    <location>
        <begin position="93"/>
        <end position="116"/>
    </location>
</feature>
<dbReference type="PANTHER" id="PTHR22911:SF137">
    <property type="entry name" value="SOLUTE CARRIER FAMILY 35 MEMBER G2-RELATED"/>
    <property type="match status" value="1"/>
</dbReference>
<feature type="domain" description="EamA" evidence="9">
    <location>
        <begin position="150"/>
        <end position="278"/>
    </location>
</feature>
<keyword evidence="5 8" id="KW-0812">Transmembrane</keyword>
<organism evidence="10 11">
    <name type="scientific">Achlya hypogyna</name>
    <name type="common">Oomycete</name>
    <name type="synonym">Protoachlya hypogyna</name>
    <dbReference type="NCBI Taxonomy" id="1202772"/>
    <lineage>
        <taxon>Eukaryota</taxon>
        <taxon>Sar</taxon>
        <taxon>Stramenopiles</taxon>
        <taxon>Oomycota</taxon>
        <taxon>Saprolegniomycetes</taxon>
        <taxon>Saprolegniales</taxon>
        <taxon>Achlyaceae</taxon>
        <taxon>Achlya</taxon>
    </lineage>
</organism>
<evidence type="ECO:0000256" key="1">
    <source>
        <dbReference type="ARBA" id="ARBA00004651"/>
    </source>
</evidence>
<feature type="transmembrane region" description="Helical" evidence="8">
    <location>
        <begin position="316"/>
        <end position="334"/>
    </location>
</feature>
<feature type="transmembrane region" description="Helical" evidence="8">
    <location>
        <begin position="411"/>
        <end position="428"/>
    </location>
</feature>
<accession>A0A1V9YHZ5</accession>
<keyword evidence="3" id="KW-0813">Transport</keyword>
<feature type="transmembrane region" description="Helical" evidence="8">
    <location>
        <begin position="34"/>
        <end position="52"/>
    </location>
</feature>
<comment type="similarity">
    <text evidence="2">Belongs to the EamA transporter family.</text>
</comment>
<keyword evidence="7 8" id="KW-0472">Membrane</keyword>
<name>A0A1V9YHZ5_ACHHY</name>
<dbReference type="InterPro" id="IPR000620">
    <property type="entry name" value="EamA_dom"/>
</dbReference>
<evidence type="ECO:0000256" key="4">
    <source>
        <dbReference type="ARBA" id="ARBA00022475"/>
    </source>
</evidence>
<keyword evidence="6 8" id="KW-1133">Transmembrane helix</keyword>
<dbReference type="Pfam" id="PF00892">
    <property type="entry name" value="EamA"/>
    <property type="match status" value="3"/>
</dbReference>
<feature type="transmembrane region" description="Helical" evidence="8">
    <location>
        <begin position="459"/>
        <end position="474"/>
    </location>
</feature>
<feature type="transmembrane region" description="Helical" evidence="8">
    <location>
        <begin position="174"/>
        <end position="191"/>
    </location>
</feature>
<evidence type="ECO:0000256" key="2">
    <source>
        <dbReference type="ARBA" id="ARBA00007362"/>
    </source>
</evidence>
<comment type="caution">
    <text evidence="10">The sequence shown here is derived from an EMBL/GenBank/DDBJ whole genome shotgun (WGS) entry which is preliminary data.</text>
</comment>
<comment type="subcellular location">
    <subcellularLocation>
        <location evidence="1">Cell membrane</location>
        <topology evidence="1">Multi-pass membrane protein</topology>
    </subcellularLocation>
</comment>
<feature type="transmembrane region" description="Helical" evidence="8">
    <location>
        <begin position="5"/>
        <end position="22"/>
    </location>
</feature>
<dbReference type="InterPro" id="IPR004626">
    <property type="entry name" value="RarD"/>
</dbReference>
<feature type="transmembrane region" description="Helical" evidence="8">
    <location>
        <begin position="486"/>
        <end position="503"/>
    </location>
</feature>
<feature type="transmembrane region" description="Helical" evidence="8">
    <location>
        <begin position="211"/>
        <end position="229"/>
    </location>
</feature>